<evidence type="ECO:0000313" key="3">
    <source>
        <dbReference type="Proteomes" id="UP001165085"/>
    </source>
</evidence>
<reference evidence="3" key="1">
    <citation type="journal article" date="2023" name="Commun. Biol.">
        <title>Genome analysis of Parmales, the sister group of diatoms, reveals the evolutionary specialization of diatoms from phago-mixotrophs to photoautotrophs.</title>
        <authorList>
            <person name="Ban H."/>
            <person name="Sato S."/>
            <person name="Yoshikawa S."/>
            <person name="Yamada K."/>
            <person name="Nakamura Y."/>
            <person name="Ichinomiya M."/>
            <person name="Sato N."/>
            <person name="Blanc-Mathieu R."/>
            <person name="Endo H."/>
            <person name="Kuwata A."/>
            <person name="Ogata H."/>
        </authorList>
    </citation>
    <scope>NUCLEOTIDE SEQUENCE [LARGE SCALE GENOMIC DNA]</scope>
    <source>
        <strain evidence="3">NIES 3701</strain>
    </source>
</reference>
<comment type="caution">
    <text evidence="2">The sequence shown here is derived from an EMBL/GenBank/DDBJ whole genome shotgun (WGS) entry which is preliminary data.</text>
</comment>
<dbReference type="InterPro" id="IPR036305">
    <property type="entry name" value="RGS_sf"/>
</dbReference>
<sequence>MSSFSKKSGKVPTESSEDEPTKKQGGRAYRAKKYMASKMADSSTGRSTIKKFFGPSGLTLLNSLIHISSISHSPSISKTLLIDIFKIAGKIGLLIQTKTLEVIAFEGLMPLLFDIGMSMLSSCSKKVSEDKLTLVMKDLTGTMKTAFAMLHDIVKSHMQKKNSDKVLNLSEVMSSEVYLRSLLYDSSQISTRVDVTNSIQSLMESGTMKATNDFLEGEARKRYVKLERCLRRREFGSFMGHPQVSNEMMEYFGREGGKEVLKRCEFYISVGKFKEISNKGLLKKRGEVVYNKFLVEGGVNYIGMTIEGFEEMLESGGVGKNVFDGVVSDICKGMEGVVAGFCESEGFKNLEEEVAEVDKIILTARSKEKAEGAIKLLSKESGKPESFFSYVVLDLANYQSVMQAAVALPAGIDRVCLNAGGAYAGMHELGITNTYIPTLGHAILLDQLLEMKKIPDGARIAYVSSEVTRPIWALTGALPGHGRIGCWSNFCLSSCWGEKNVEDVITRDVSGCGDPCCIRGHCLPFRGILQQYASGKLVGSLYFAQVAKENPNIKVYSISPGAVADAKRSDFVGKVGFPMKQLMGYVPGMFVCIGVAHSMEAGAQRYVDALTGDYDWESGAMPMSGEKLCGVCLWGAKGRTDDNRKFSSLLRDEKLYAKAGEVTRKWMAKWGENQGTYSDVPITPSAAGGGSFFGDAAVANAEMMERK</sequence>
<gene>
    <name evidence="2" type="ORF">TrST_g11727</name>
</gene>
<dbReference type="Gene3D" id="3.40.50.720">
    <property type="entry name" value="NAD(P)-binding Rossmann-like Domain"/>
    <property type="match status" value="1"/>
</dbReference>
<evidence type="ECO:0000256" key="1">
    <source>
        <dbReference type="SAM" id="MobiDB-lite"/>
    </source>
</evidence>
<feature type="region of interest" description="Disordered" evidence="1">
    <location>
        <begin position="1"/>
        <end position="29"/>
    </location>
</feature>
<organism evidence="2 3">
    <name type="scientific">Triparma strigata</name>
    <dbReference type="NCBI Taxonomy" id="1606541"/>
    <lineage>
        <taxon>Eukaryota</taxon>
        <taxon>Sar</taxon>
        <taxon>Stramenopiles</taxon>
        <taxon>Ochrophyta</taxon>
        <taxon>Bolidophyceae</taxon>
        <taxon>Parmales</taxon>
        <taxon>Triparmaceae</taxon>
        <taxon>Triparma</taxon>
    </lineage>
</organism>
<dbReference type="AlphaFoldDB" id="A0A9W7F300"/>
<evidence type="ECO:0000313" key="2">
    <source>
        <dbReference type="EMBL" id="GMI01269.1"/>
    </source>
</evidence>
<dbReference type="SUPFAM" id="SSF51735">
    <property type="entry name" value="NAD(P)-binding Rossmann-fold domains"/>
    <property type="match status" value="1"/>
</dbReference>
<dbReference type="SUPFAM" id="SSF48097">
    <property type="entry name" value="Regulator of G-protein signaling, RGS"/>
    <property type="match status" value="1"/>
</dbReference>
<dbReference type="EMBL" id="BRXY01000578">
    <property type="protein sequence ID" value="GMI01269.1"/>
    <property type="molecule type" value="Genomic_DNA"/>
</dbReference>
<dbReference type="InterPro" id="IPR008477">
    <property type="entry name" value="TNFAIP8-like"/>
</dbReference>
<proteinExistence type="predicted"/>
<dbReference type="Proteomes" id="UP001165085">
    <property type="component" value="Unassembled WGS sequence"/>
</dbReference>
<dbReference type="OrthoDB" id="191139at2759"/>
<name>A0A9W7F300_9STRA</name>
<dbReference type="InterPro" id="IPR036291">
    <property type="entry name" value="NAD(P)-bd_dom_sf"/>
</dbReference>
<keyword evidence="3" id="KW-1185">Reference proteome</keyword>
<dbReference type="InterPro" id="IPR038355">
    <property type="entry name" value="TNFAIP8_sf"/>
</dbReference>
<dbReference type="Gene3D" id="1.20.1440.160">
    <property type="entry name" value="Tumor necrosis factor alpha-induced protein 8-like"/>
    <property type="match status" value="1"/>
</dbReference>
<accession>A0A9W7F300</accession>
<protein>
    <submittedName>
        <fullName evidence="2">Uncharacterized protein</fullName>
    </submittedName>
</protein>
<dbReference type="Pfam" id="PF05527">
    <property type="entry name" value="TNFAIP8"/>
    <property type="match status" value="1"/>
</dbReference>